<sequence length="124" mass="14111">MELVAEFLRHAPVPSELGPLLHRYDVAAGKTGALFTRAEARDAIDVDGLLKTGYSHERLIELATQNDAGFDRRMFANALRRVQRYTDKQYATYGLDTQAAAALRQQFNDWQQQLTQPESEQDRN</sequence>
<keyword evidence="2" id="KW-1185">Reference proteome</keyword>
<protein>
    <submittedName>
        <fullName evidence="1">Uncharacterized protein</fullName>
    </submittedName>
</protein>
<evidence type="ECO:0000313" key="1">
    <source>
        <dbReference type="EMBL" id="MDV7219382.1"/>
    </source>
</evidence>
<evidence type="ECO:0000313" key="2">
    <source>
        <dbReference type="Proteomes" id="UP001187346"/>
    </source>
</evidence>
<accession>A0ABU4FFL8</accession>
<dbReference type="RefSeq" id="WP_317773323.1">
    <property type="nucleotide sequence ID" value="NZ_JAWMAJ010000092.1"/>
</dbReference>
<reference evidence="1 2" key="1">
    <citation type="submission" date="2023-10" db="EMBL/GenBank/DDBJ databases">
        <title>Characterization of rhizosphere-enriched actinobacteria from wheat plants lab-grown on chernevaya soil.</title>
        <authorList>
            <person name="Tikhonova E.N."/>
            <person name="Konopkin A."/>
            <person name="Kravchenko I.K."/>
        </authorList>
    </citation>
    <scope>NUCLEOTIDE SEQUENCE [LARGE SCALE GENOMIC DNA]</scope>
    <source>
        <strain evidence="1 2">RR29</strain>
    </source>
</reference>
<gene>
    <name evidence="1" type="ORF">R5A26_25930</name>
</gene>
<dbReference type="EMBL" id="JAWMAJ010000092">
    <property type="protein sequence ID" value="MDV7219382.1"/>
    <property type="molecule type" value="Genomic_DNA"/>
</dbReference>
<name>A0ABU4FFL8_9ACTN</name>
<dbReference type="Proteomes" id="UP001187346">
    <property type="component" value="Unassembled WGS sequence"/>
</dbReference>
<organism evidence="1 2">
    <name type="scientific">Streptomyces prunicolor</name>
    <dbReference type="NCBI Taxonomy" id="67348"/>
    <lineage>
        <taxon>Bacteria</taxon>
        <taxon>Bacillati</taxon>
        <taxon>Actinomycetota</taxon>
        <taxon>Actinomycetes</taxon>
        <taxon>Kitasatosporales</taxon>
        <taxon>Streptomycetaceae</taxon>
        <taxon>Streptomyces</taxon>
    </lineage>
</organism>
<proteinExistence type="predicted"/>
<comment type="caution">
    <text evidence="1">The sequence shown here is derived from an EMBL/GenBank/DDBJ whole genome shotgun (WGS) entry which is preliminary data.</text>
</comment>